<reference evidence="2 3" key="1">
    <citation type="submission" date="2019-03" db="EMBL/GenBank/DDBJ databases">
        <title>Diversity of the mouse oral microbiome.</title>
        <authorList>
            <person name="Joseph S."/>
            <person name="Aduse-Opoku J."/>
            <person name="Curtis M."/>
            <person name="Wade W."/>
            <person name="Hashim A."/>
        </authorList>
    </citation>
    <scope>NUCLEOTIDE SEQUENCE [LARGE SCALE GENOMIC DNA]</scope>
    <source>
        <strain evidence="2 3">WT12</strain>
    </source>
</reference>
<dbReference type="AlphaFoldDB" id="A0A4Y9JS47"/>
<dbReference type="InterPro" id="IPR017737">
    <property type="entry name" value="TssE1-like"/>
</dbReference>
<dbReference type="NCBIfam" id="TIGR03357">
    <property type="entry name" value="VI_zyme"/>
    <property type="match status" value="1"/>
</dbReference>
<dbReference type="PANTHER" id="PTHR38595">
    <property type="entry name" value="CYTOPLASMIC PROTEIN-RELATED"/>
    <property type="match status" value="1"/>
</dbReference>
<comment type="caution">
    <text evidence="2">The sequence shown here is derived from an EMBL/GenBank/DDBJ whole genome shotgun (WGS) entry which is preliminary data.</text>
</comment>
<gene>
    <name evidence="2" type="primary">tssE</name>
    <name evidence="2" type="ORF">E4T80_12410</name>
</gene>
<dbReference type="Pfam" id="PF04965">
    <property type="entry name" value="GPW_gp25"/>
    <property type="match status" value="1"/>
</dbReference>
<feature type="domain" description="IraD/Gp25-like" evidence="1">
    <location>
        <begin position="37"/>
        <end position="122"/>
    </location>
</feature>
<organism evidence="2 3">
    <name type="scientific">Muribacter muris</name>
    <dbReference type="NCBI Taxonomy" id="67855"/>
    <lineage>
        <taxon>Bacteria</taxon>
        <taxon>Pseudomonadati</taxon>
        <taxon>Pseudomonadota</taxon>
        <taxon>Gammaproteobacteria</taxon>
        <taxon>Pasteurellales</taxon>
        <taxon>Pasteurellaceae</taxon>
        <taxon>Muribacter</taxon>
    </lineage>
</organism>
<protein>
    <submittedName>
        <fullName evidence="2">Type VI secretion system baseplate subunit TssE</fullName>
    </submittedName>
</protein>
<evidence type="ECO:0000259" key="1">
    <source>
        <dbReference type="Pfam" id="PF04965"/>
    </source>
</evidence>
<evidence type="ECO:0000313" key="2">
    <source>
        <dbReference type="EMBL" id="TFV07285.1"/>
    </source>
</evidence>
<dbReference type="InterPro" id="IPR007048">
    <property type="entry name" value="IraD/Gp25-like"/>
</dbReference>
<dbReference type="PANTHER" id="PTHR38595:SF2">
    <property type="entry name" value="TYPE VI SECRETION SYSTEM BASEPLATE SUBUNIT TSSE"/>
    <property type="match status" value="1"/>
</dbReference>
<accession>A0A4Y9JS47</accession>
<dbReference type="EMBL" id="SPPA01000052">
    <property type="protein sequence ID" value="TFV07285.1"/>
    <property type="molecule type" value="Genomic_DNA"/>
</dbReference>
<dbReference type="InterPro" id="IPR053176">
    <property type="entry name" value="T6SS_TssE1-like"/>
</dbReference>
<sequence length="149" mass="16951">MAALFQWERQGAVSLFERIQSEGRRYSPTLQGQIREVVESVKTNLTNILNSHPGACQSAVELGVVDFNDAVSGTFDISEKIKETIKDCILRFEPRVSQVHITAKSNELEPLTLFFYVELQIMLDDIVTLTAFNIHLDNDRHYYLDSSTL</sequence>
<proteinExistence type="predicted"/>
<name>A0A4Y9JS47_9PAST</name>
<dbReference type="Gene3D" id="3.10.450.40">
    <property type="match status" value="1"/>
</dbReference>
<dbReference type="Proteomes" id="UP000297396">
    <property type="component" value="Unassembled WGS sequence"/>
</dbReference>
<dbReference type="OrthoDB" id="119583at2"/>
<dbReference type="SUPFAM" id="SSF160719">
    <property type="entry name" value="gpW/gp25-like"/>
    <property type="match status" value="1"/>
</dbReference>
<evidence type="ECO:0000313" key="3">
    <source>
        <dbReference type="Proteomes" id="UP000297396"/>
    </source>
</evidence>
<dbReference type="RefSeq" id="WP_135058698.1">
    <property type="nucleotide sequence ID" value="NZ_JADGLC010000052.1"/>
</dbReference>